<keyword evidence="1" id="KW-1133">Transmembrane helix</keyword>
<evidence type="ECO:0000313" key="3">
    <source>
        <dbReference type="Proteomes" id="UP001500665"/>
    </source>
</evidence>
<evidence type="ECO:0000313" key="2">
    <source>
        <dbReference type="EMBL" id="GAA0945931.1"/>
    </source>
</evidence>
<name>A0ABP4B4G5_9ACTN</name>
<protein>
    <recommendedName>
        <fullName evidence="4">TrbC/VIRB2 family protein</fullName>
    </recommendedName>
</protein>
<dbReference type="EMBL" id="BAAAHH010000005">
    <property type="protein sequence ID" value="GAA0945931.1"/>
    <property type="molecule type" value="Genomic_DNA"/>
</dbReference>
<keyword evidence="3" id="KW-1185">Reference proteome</keyword>
<feature type="transmembrane region" description="Helical" evidence="1">
    <location>
        <begin position="58"/>
        <end position="78"/>
    </location>
</feature>
<organism evidence="2 3">
    <name type="scientific">Actinocorallia libanotica</name>
    <dbReference type="NCBI Taxonomy" id="46162"/>
    <lineage>
        <taxon>Bacteria</taxon>
        <taxon>Bacillati</taxon>
        <taxon>Actinomycetota</taxon>
        <taxon>Actinomycetes</taxon>
        <taxon>Streptosporangiales</taxon>
        <taxon>Thermomonosporaceae</taxon>
        <taxon>Actinocorallia</taxon>
    </lineage>
</organism>
<keyword evidence="1" id="KW-0472">Membrane</keyword>
<proteinExistence type="predicted"/>
<evidence type="ECO:0008006" key="4">
    <source>
        <dbReference type="Google" id="ProtNLM"/>
    </source>
</evidence>
<sequence length="94" mass="10369">MLFHHLAAVLPVETLAAPGDLNTEDLATWLRNLFGPLFLVIVSIVALFFLFTREITRFAQFILLAIGIGIIFYVPNIIEVTATSIARALGIDLD</sequence>
<accession>A0ABP4B4G5</accession>
<dbReference type="Proteomes" id="UP001500665">
    <property type="component" value="Unassembled WGS sequence"/>
</dbReference>
<reference evidence="3" key="1">
    <citation type="journal article" date="2019" name="Int. J. Syst. Evol. Microbiol.">
        <title>The Global Catalogue of Microorganisms (GCM) 10K type strain sequencing project: providing services to taxonomists for standard genome sequencing and annotation.</title>
        <authorList>
            <consortium name="The Broad Institute Genomics Platform"/>
            <consortium name="The Broad Institute Genome Sequencing Center for Infectious Disease"/>
            <person name="Wu L."/>
            <person name="Ma J."/>
        </authorList>
    </citation>
    <scope>NUCLEOTIDE SEQUENCE [LARGE SCALE GENOMIC DNA]</scope>
    <source>
        <strain evidence="3">JCM 10696</strain>
    </source>
</reference>
<gene>
    <name evidence="2" type="ORF">GCM10009550_20110</name>
</gene>
<feature type="transmembrane region" description="Helical" evidence="1">
    <location>
        <begin position="32"/>
        <end position="51"/>
    </location>
</feature>
<keyword evidence="1" id="KW-0812">Transmembrane</keyword>
<evidence type="ECO:0000256" key="1">
    <source>
        <dbReference type="SAM" id="Phobius"/>
    </source>
</evidence>
<comment type="caution">
    <text evidence="2">The sequence shown here is derived from an EMBL/GenBank/DDBJ whole genome shotgun (WGS) entry which is preliminary data.</text>
</comment>